<dbReference type="InterPro" id="IPR015073">
    <property type="entry name" value="DUF1883"/>
</dbReference>
<dbReference type="Gene3D" id="4.10.1210.10">
    <property type="entry name" value="Atu1913-like"/>
    <property type="match status" value="1"/>
</dbReference>
<dbReference type="OrthoDB" id="7055795at2"/>
<dbReference type="AlphaFoldDB" id="A0A0C6FPL2"/>
<accession>A0A0C6FPL2</accession>
<dbReference type="GO" id="GO:0007165">
    <property type="term" value="P:signal transduction"/>
    <property type="evidence" value="ECO:0007669"/>
    <property type="project" value="InterPro"/>
</dbReference>
<reference evidence="2 3" key="1">
    <citation type="journal article" date="2015" name="Genome Announc.">
        <title>Complete Genome Sequence of Methylobacterium aquaticum Strain 22A, Isolated from Racomitrium japonicum Moss.</title>
        <authorList>
            <person name="Tani A."/>
            <person name="Ogura Y."/>
            <person name="Hayashi T."/>
            <person name="Kimbara K."/>
        </authorList>
    </citation>
    <scope>NUCLEOTIDE SEQUENCE [LARGE SCALE GENOMIC DNA]</scope>
    <source>
        <strain evidence="2 3">MA-22A</strain>
        <plasmid evidence="3">Plasmid pMaq22A_2p DNA</plasmid>
    </source>
</reference>
<dbReference type="SUPFAM" id="SSF141099">
    <property type="entry name" value="Atu1913-like"/>
    <property type="match status" value="1"/>
</dbReference>
<dbReference type="SMART" id="SM00255">
    <property type="entry name" value="TIR"/>
    <property type="match status" value="1"/>
</dbReference>
<name>A0A0C6FPL2_9HYPH</name>
<dbReference type="EMBL" id="AP014706">
    <property type="protein sequence ID" value="BAQ50233.1"/>
    <property type="molecule type" value="Genomic_DNA"/>
</dbReference>
<dbReference type="SUPFAM" id="SSF52200">
    <property type="entry name" value="Toll/Interleukin receptor TIR domain"/>
    <property type="match status" value="1"/>
</dbReference>
<proteinExistence type="predicted"/>
<dbReference type="InterPro" id="IPR036488">
    <property type="entry name" value="DUF1883-like_sf"/>
</dbReference>
<evidence type="ECO:0000313" key="2">
    <source>
        <dbReference type="EMBL" id="BAQ50233.1"/>
    </source>
</evidence>
<protein>
    <recommendedName>
        <fullName evidence="1">TIR domain-containing protein</fullName>
    </recommendedName>
</protein>
<sequence>MNFTQYDFGYLNRGDVVEVTLQGSAANIRLMDSSNFSSYKSGRQRRYTGGLARQSPARLVVPNSGHWYLAVDMQGLRGTVRSSARVIPAAAMRPLPSLNEAPLSSIRSLVRDADEDLVPATEAPDGRTFDVFISHASEDKGDVVRPLATALKEAGLTVWYDEFELRIGDSLRRKIDKGLASSRFGVVVLSKAFFGRGWPEYELDGLVTRASSGEQILLPVWHNVSKKEVIGYSPSLADKLARSTSTHTVEEIAAEIVEVIRHPSPA</sequence>
<dbReference type="RefSeq" id="WP_082743061.1">
    <property type="nucleotide sequence ID" value="NZ_AP014706.1"/>
</dbReference>
<geneLocation type="plasmid" evidence="3">
    <name>pMaq22A_2p DNA</name>
</geneLocation>
<evidence type="ECO:0000259" key="1">
    <source>
        <dbReference type="PROSITE" id="PS50104"/>
    </source>
</evidence>
<dbReference type="Proteomes" id="UP000061432">
    <property type="component" value="Plasmid pMaq22A_2p"/>
</dbReference>
<gene>
    <name evidence="2" type="ORF">Maq22A_2p42510</name>
</gene>
<dbReference type="Pfam" id="PF08980">
    <property type="entry name" value="DUF1883"/>
    <property type="match status" value="1"/>
</dbReference>
<dbReference type="Pfam" id="PF13676">
    <property type="entry name" value="TIR_2"/>
    <property type="match status" value="1"/>
</dbReference>
<dbReference type="KEGG" id="maqu:Maq22A_2p42510"/>
<organism evidence="2 3">
    <name type="scientific">Methylobacterium aquaticum</name>
    <dbReference type="NCBI Taxonomy" id="270351"/>
    <lineage>
        <taxon>Bacteria</taxon>
        <taxon>Pseudomonadati</taxon>
        <taxon>Pseudomonadota</taxon>
        <taxon>Alphaproteobacteria</taxon>
        <taxon>Hyphomicrobiales</taxon>
        <taxon>Methylobacteriaceae</taxon>
        <taxon>Methylobacterium</taxon>
    </lineage>
</organism>
<evidence type="ECO:0000313" key="3">
    <source>
        <dbReference type="Proteomes" id="UP000061432"/>
    </source>
</evidence>
<reference evidence="3" key="2">
    <citation type="submission" date="2015-01" db="EMBL/GenBank/DDBJ databases">
        <title>Complete genome sequence of Methylobacterium aquaticum strain 22A.</title>
        <authorList>
            <person name="Tani A."/>
            <person name="Ogura Y."/>
            <person name="Hayashi T."/>
        </authorList>
    </citation>
    <scope>NUCLEOTIDE SEQUENCE [LARGE SCALE GENOMIC DNA]</scope>
    <source>
        <strain evidence="3">MA-22A</strain>
        <plasmid evidence="3">Plasmid pMaq22A_2p DNA</plasmid>
    </source>
</reference>
<dbReference type="PROSITE" id="PS50104">
    <property type="entry name" value="TIR"/>
    <property type="match status" value="1"/>
</dbReference>
<dbReference type="InterPro" id="IPR000157">
    <property type="entry name" value="TIR_dom"/>
</dbReference>
<dbReference type="PATRIC" id="fig|270351.10.peg.7416"/>
<dbReference type="InterPro" id="IPR035897">
    <property type="entry name" value="Toll_tir_struct_dom_sf"/>
</dbReference>
<keyword evidence="2" id="KW-0614">Plasmid</keyword>
<dbReference type="Gene3D" id="3.40.50.10140">
    <property type="entry name" value="Toll/interleukin-1 receptor homology (TIR) domain"/>
    <property type="match status" value="1"/>
</dbReference>
<feature type="domain" description="TIR" evidence="1">
    <location>
        <begin position="127"/>
        <end position="260"/>
    </location>
</feature>